<dbReference type="EMBL" id="JAPDFL010000001">
    <property type="protein sequence ID" value="MCW1932668.1"/>
    <property type="molecule type" value="Genomic_DNA"/>
</dbReference>
<sequence>MLEDTLIIAMDAAGILEDLGASEVKIVASVAAALDWIANNPVDLALLDVNLGEEQSVPVAEALHAKGVPFVLATGYGASAELVEVYPPCPIVQKPFSAASLKAAFAQHKSGA</sequence>
<proteinExistence type="predicted"/>
<dbReference type="Gene3D" id="3.40.50.2300">
    <property type="match status" value="1"/>
</dbReference>
<evidence type="ECO:0000313" key="3">
    <source>
        <dbReference type="EMBL" id="MCW1932668.1"/>
    </source>
</evidence>
<gene>
    <name evidence="3" type="ORF">OKW52_10465</name>
</gene>
<keyword evidence="4" id="KW-1185">Reference proteome</keyword>
<dbReference type="RefSeq" id="WP_264505650.1">
    <property type="nucleotide sequence ID" value="NZ_JAPDFL010000001.1"/>
</dbReference>
<feature type="modified residue" description="4-aspartylphosphate" evidence="1">
    <location>
        <position position="48"/>
    </location>
</feature>
<accession>A0ABT3GYV7</accession>
<dbReference type="PROSITE" id="PS50110">
    <property type="entry name" value="RESPONSE_REGULATORY"/>
    <property type="match status" value="1"/>
</dbReference>
<comment type="caution">
    <text evidence="3">The sequence shown here is derived from an EMBL/GenBank/DDBJ whole genome shotgun (WGS) entry which is preliminary data.</text>
</comment>
<dbReference type="InterPro" id="IPR001789">
    <property type="entry name" value="Sig_transdc_resp-reg_receiver"/>
</dbReference>
<organism evidence="3 4">
    <name type="scientific">Pararhodobacter zhoushanensis</name>
    <dbReference type="NCBI Taxonomy" id="2479545"/>
    <lineage>
        <taxon>Bacteria</taxon>
        <taxon>Pseudomonadati</taxon>
        <taxon>Pseudomonadota</taxon>
        <taxon>Alphaproteobacteria</taxon>
        <taxon>Rhodobacterales</taxon>
        <taxon>Paracoccaceae</taxon>
        <taxon>Pararhodobacter</taxon>
    </lineage>
</organism>
<keyword evidence="1" id="KW-0597">Phosphoprotein</keyword>
<dbReference type="Pfam" id="PF00072">
    <property type="entry name" value="Response_reg"/>
    <property type="match status" value="1"/>
</dbReference>
<dbReference type="SUPFAM" id="SSF52172">
    <property type="entry name" value="CheY-like"/>
    <property type="match status" value="1"/>
</dbReference>
<reference evidence="3 4" key="1">
    <citation type="submission" date="2022-10" db="EMBL/GenBank/DDBJ databases">
        <title>Pararhodobacter sp. nov., isolated from marine algae.</title>
        <authorList>
            <person name="Choi B.J."/>
            <person name="Kim J.M."/>
            <person name="Lee J.K."/>
            <person name="Choi D.G."/>
            <person name="Jeon C.O."/>
        </authorList>
    </citation>
    <scope>NUCLEOTIDE SEQUENCE [LARGE SCALE GENOMIC DNA]</scope>
    <source>
        <strain evidence="3 4">ZQ420</strain>
    </source>
</reference>
<dbReference type="Proteomes" id="UP001208938">
    <property type="component" value="Unassembled WGS sequence"/>
</dbReference>
<name>A0ABT3GYV7_9RHOB</name>
<evidence type="ECO:0000259" key="2">
    <source>
        <dbReference type="PROSITE" id="PS50110"/>
    </source>
</evidence>
<protein>
    <submittedName>
        <fullName evidence="3">Response regulator</fullName>
    </submittedName>
</protein>
<evidence type="ECO:0000313" key="4">
    <source>
        <dbReference type="Proteomes" id="UP001208938"/>
    </source>
</evidence>
<feature type="domain" description="Response regulatory" evidence="2">
    <location>
        <begin position="1"/>
        <end position="109"/>
    </location>
</feature>
<dbReference type="InterPro" id="IPR011006">
    <property type="entry name" value="CheY-like_superfamily"/>
</dbReference>
<evidence type="ECO:0000256" key="1">
    <source>
        <dbReference type="PROSITE-ProRule" id="PRU00169"/>
    </source>
</evidence>